<evidence type="ECO:0000313" key="1">
    <source>
        <dbReference type="EMBL" id="KAJ7710387.1"/>
    </source>
</evidence>
<dbReference type="Proteomes" id="UP001221757">
    <property type="component" value="Unassembled WGS sequence"/>
</dbReference>
<dbReference type="AlphaFoldDB" id="A0AAD7MCC0"/>
<dbReference type="EMBL" id="JARKIE010000001">
    <property type="protein sequence ID" value="KAJ7710387.1"/>
    <property type="molecule type" value="Genomic_DNA"/>
</dbReference>
<comment type="caution">
    <text evidence="1">The sequence shown here is derived from an EMBL/GenBank/DDBJ whole genome shotgun (WGS) entry which is preliminary data.</text>
</comment>
<name>A0AAD7MCC0_MYCRO</name>
<organism evidence="1 2">
    <name type="scientific">Mycena rosella</name>
    <name type="common">Pink bonnet</name>
    <name type="synonym">Agaricus rosellus</name>
    <dbReference type="NCBI Taxonomy" id="1033263"/>
    <lineage>
        <taxon>Eukaryota</taxon>
        <taxon>Fungi</taxon>
        <taxon>Dikarya</taxon>
        <taxon>Basidiomycota</taxon>
        <taxon>Agaricomycotina</taxon>
        <taxon>Agaricomycetes</taxon>
        <taxon>Agaricomycetidae</taxon>
        <taxon>Agaricales</taxon>
        <taxon>Marasmiineae</taxon>
        <taxon>Mycenaceae</taxon>
        <taxon>Mycena</taxon>
    </lineage>
</organism>
<keyword evidence="2" id="KW-1185">Reference proteome</keyword>
<reference evidence="1" key="1">
    <citation type="submission" date="2023-03" db="EMBL/GenBank/DDBJ databases">
        <title>Massive genome expansion in bonnet fungi (Mycena s.s.) driven by repeated elements and novel gene families across ecological guilds.</title>
        <authorList>
            <consortium name="Lawrence Berkeley National Laboratory"/>
            <person name="Harder C.B."/>
            <person name="Miyauchi S."/>
            <person name="Viragh M."/>
            <person name="Kuo A."/>
            <person name="Thoen E."/>
            <person name="Andreopoulos B."/>
            <person name="Lu D."/>
            <person name="Skrede I."/>
            <person name="Drula E."/>
            <person name="Henrissat B."/>
            <person name="Morin E."/>
            <person name="Kohler A."/>
            <person name="Barry K."/>
            <person name="LaButti K."/>
            <person name="Morin E."/>
            <person name="Salamov A."/>
            <person name="Lipzen A."/>
            <person name="Mereny Z."/>
            <person name="Hegedus B."/>
            <person name="Baldrian P."/>
            <person name="Stursova M."/>
            <person name="Weitz H."/>
            <person name="Taylor A."/>
            <person name="Grigoriev I.V."/>
            <person name="Nagy L.G."/>
            <person name="Martin F."/>
            <person name="Kauserud H."/>
        </authorList>
    </citation>
    <scope>NUCLEOTIDE SEQUENCE</scope>
    <source>
        <strain evidence="1">CBHHK067</strain>
    </source>
</reference>
<evidence type="ECO:0000313" key="2">
    <source>
        <dbReference type="Proteomes" id="UP001221757"/>
    </source>
</evidence>
<accession>A0AAD7MCC0</accession>
<proteinExistence type="predicted"/>
<protein>
    <submittedName>
        <fullName evidence="1">Uncharacterized protein</fullName>
    </submittedName>
</protein>
<sequence>MPDSVGQSDEGLQLPFNLEAFALRNPFMIWKTKLKAFRANTGSTSTIWFLMDMMRRSIRHGFLRYLIRTKSTVVKSVDQYYVTRCILWVSNAVFNVMKKPGQYFESHVVVTERLGDLLNPKPQNNAAKFDEEPASENTTLPGTCCAGRKEGLGVYFRVERRVQPKLSAMWIAADAPNVSQRISDESRDNF</sequence>
<gene>
    <name evidence="1" type="ORF">B0H17DRAFT_1123540</name>
</gene>